<dbReference type="InterPro" id="IPR008523">
    <property type="entry name" value="DUF805"/>
</dbReference>
<dbReference type="AlphaFoldDB" id="A0A5B9DIT2"/>
<reference evidence="1 2" key="1">
    <citation type="journal article" date="2015" name="Int. J. Syst. Evol. Microbiol.">
        <title>Youhaiella tibetensis gen. nov., sp. nov., isolated from subsurface sediment.</title>
        <authorList>
            <person name="Wang Y.X."/>
            <person name="Huang F.Q."/>
            <person name="Nogi Y."/>
            <person name="Pang S.J."/>
            <person name="Wang P.K."/>
            <person name="Lv J."/>
        </authorList>
    </citation>
    <scope>NUCLEOTIDE SEQUENCE [LARGE SCALE GENOMIC DNA]</scope>
    <source>
        <strain evidence="2">fig4</strain>
    </source>
</reference>
<organism evidence="1 2">
    <name type="scientific">Paradevosia tibetensis</name>
    <dbReference type="NCBI Taxonomy" id="1447062"/>
    <lineage>
        <taxon>Bacteria</taxon>
        <taxon>Pseudomonadati</taxon>
        <taxon>Pseudomonadota</taxon>
        <taxon>Alphaproteobacteria</taxon>
        <taxon>Hyphomicrobiales</taxon>
        <taxon>Devosiaceae</taxon>
        <taxon>Paradevosia</taxon>
    </lineage>
</organism>
<dbReference type="PANTHER" id="PTHR34980:SF2">
    <property type="entry name" value="INNER MEMBRANE PROTEIN YHAH-RELATED"/>
    <property type="match status" value="1"/>
</dbReference>
<proteinExistence type="predicted"/>
<name>A0A5B9DIT2_9HYPH</name>
<accession>A0A5B9DIT2</accession>
<dbReference type="Proteomes" id="UP000321062">
    <property type="component" value="Chromosome"/>
</dbReference>
<dbReference type="RefSeq" id="WP_049707435.1">
    <property type="nucleotide sequence ID" value="NZ_BMFM01000001.1"/>
</dbReference>
<dbReference type="KEGG" id="yti:FNA67_01695"/>
<dbReference type="PANTHER" id="PTHR34980">
    <property type="entry name" value="INNER MEMBRANE PROTEIN-RELATED-RELATED"/>
    <property type="match status" value="1"/>
</dbReference>
<evidence type="ECO:0000313" key="1">
    <source>
        <dbReference type="EMBL" id="QEE18966.1"/>
    </source>
</evidence>
<dbReference type="Pfam" id="PF05656">
    <property type="entry name" value="DUF805"/>
    <property type="match status" value="1"/>
</dbReference>
<dbReference type="GO" id="GO:0005886">
    <property type="term" value="C:plasma membrane"/>
    <property type="evidence" value="ECO:0007669"/>
    <property type="project" value="TreeGrafter"/>
</dbReference>
<keyword evidence="2" id="KW-1185">Reference proteome</keyword>
<gene>
    <name evidence="1" type="ORF">FNA67_01695</name>
</gene>
<dbReference type="EMBL" id="CP041690">
    <property type="protein sequence ID" value="QEE18966.1"/>
    <property type="molecule type" value="Genomic_DNA"/>
</dbReference>
<sequence>MDNLVPLYTTFNGRISRKTYWLGVVGIIVAAIVLGIILGVVGLGLANPGTAAWGSLILFVLLAVPSLALGVKRRHDRNGSGNDVYVYFALSFILVVVQALGFGFTMTEVEGVSVPMPTMTMTIFNAVLGIFALYLLVVLGFLKGTEGENQYGPDPLSA</sequence>
<evidence type="ECO:0000313" key="2">
    <source>
        <dbReference type="Proteomes" id="UP000321062"/>
    </source>
</evidence>
<dbReference type="OrthoDB" id="9812349at2"/>
<protein>
    <submittedName>
        <fullName evidence="1">DUF805 domain-containing protein</fullName>
    </submittedName>
</protein>